<dbReference type="InterPro" id="IPR001387">
    <property type="entry name" value="Cro/C1-type_HTH"/>
</dbReference>
<reference evidence="4 8" key="1">
    <citation type="submission" date="2014-04" db="EMBL/GenBank/DDBJ databases">
        <title>Variable characteristics of bacteriocin-producing Streptococcus salivarius strains isolated from Malaysian subjects.</title>
        <authorList>
            <person name="Philip K."/>
            <person name="Barbour A."/>
        </authorList>
    </citation>
    <scope>NUCLEOTIDE SEQUENCE [LARGE SCALE GENOMIC DNA]</scope>
    <source>
        <strain evidence="4 8">NU10</strain>
    </source>
</reference>
<dbReference type="Pfam" id="PF01381">
    <property type="entry name" value="HTH_3"/>
    <property type="match status" value="1"/>
</dbReference>
<dbReference type="InterPro" id="IPR010982">
    <property type="entry name" value="Lambda_DNA-bd_dom_sf"/>
</dbReference>
<reference evidence="3" key="2">
    <citation type="submission" date="2015-06" db="EMBL/GenBank/DDBJ databases">
        <title>Salivaricin E and abundant dextranase activity may contribute to the anti-cariogenic potential of the probiotic candidate Streptococcus salivarius JH.</title>
        <authorList>
            <person name="Walker G.V."/>
            <person name="Wescombe P.A."/>
            <person name="Heng N.C.K."/>
            <person name="Tagg J.R."/>
        </authorList>
    </citation>
    <scope>NUCLEOTIDE SEQUENCE</scope>
    <source>
        <strain evidence="3">JH</strain>
    </source>
</reference>
<dbReference type="EMBL" id="JJMT01000011">
    <property type="protein sequence ID" value="KEO45419.1"/>
    <property type="molecule type" value="Genomic_DNA"/>
</dbReference>
<proteinExistence type="predicted"/>
<feature type="domain" description="HTH cro/C1-type" evidence="2">
    <location>
        <begin position="5"/>
        <end position="58"/>
    </location>
</feature>
<dbReference type="Proteomes" id="UP000027855">
    <property type="component" value="Unassembled WGS sequence"/>
</dbReference>
<name>A0A074JH98_STRSL</name>
<keyword evidence="5" id="KW-0614">Plasmid</keyword>
<accession>A0A074JH98</accession>
<dbReference type="EMBL" id="RJNF01000050">
    <property type="protein sequence ID" value="RSI52584.1"/>
    <property type="molecule type" value="Genomic_DNA"/>
</dbReference>
<organism evidence="4 8">
    <name type="scientific">Streptococcus salivarius</name>
    <dbReference type="NCBI Taxonomy" id="1304"/>
    <lineage>
        <taxon>Bacteria</taxon>
        <taxon>Bacillati</taxon>
        <taxon>Bacillota</taxon>
        <taxon>Bacilli</taxon>
        <taxon>Lactobacillales</taxon>
        <taxon>Streptococcaceae</taxon>
        <taxon>Streptococcus</taxon>
    </lineage>
</organism>
<evidence type="ECO:0000313" key="8">
    <source>
        <dbReference type="Proteomes" id="UP000027855"/>
    </source>
</evidence>
<evidence type="ECO:0000313" key="9">
    <source>
        <dbReference type="Proteomes" id="UP000273998"/>
    </source>
</evidence>
<evidence type="ECO:0000259" key="2">
    <source>
        <dbReference type="PROSITE" id="PS50943"/>
    </source>
</evidence>
<dbReference type="AlphaFoldDB" id="A0A074JH98"/>
<dbReference type="Proteomes" id="UP000322622">
    <property type="component" value="Plasmid pSAL813"/>
</dbReference>
<dbReference type="EMBL" id="CP040803">
    <property type="protein sequence ID" value="QEM31435.1"/>
    <property type="molecule type" value="Genomic_DNA"/>
</dbReference>
<sequence length="62" mass="6947">MGNIISDLRQRRKLSKKTLAHDLDVDAGTIDKWENGANIRMENVIAIAEYFGVSTDDILGTR</sequence>
<reference evidence="5 10" key="4">
    <citation type="submission" date="2019-06" db="EMBL/GenBank/DDBJ databases">
        <title>Complete genome sequence of Streptococcus salivarius LAB813.</title>
        <authorList>
            <person name="Levesque C.M."/>
            <person name="Gong S.-G."/>
            <person name="Dufour D."/>
            <person name="Barbour A."/>
        </authorList>
    </citation>
    <scope>NUCLEOTIDE SEQUENCE [LARGE SCALE GENOMIC DNA]</scope>
    <source>
        <strain evidence="5 10">LAB813</strain>
        <plasmid evidence="10">psal813</plasmid>
        <plasmid evidence="5">pSAL813</plasmid>
    </source>
</reference>
<reference evidence="7 9" key="3">
    <citation type="submission" date="2018-11" db="EMBL/GenBank/DDBJ databases">
        <title>Species Designations Belie Phenotypic and Genotypic Heterogeneity in Oral Streptococci.</title>
        <authorList>
            <person name="Velsko I."/>
        </authorList>
    </citation>
    <scope>NUCLEOTIDE SEQUENCE [LARGE SCALE GENOMIC DNA]</scope>
    <source>
        <strain evidence="7 9">BCC42</strain>
    </source>
</reference>
<dbReference type="Proteomes" id="UP000273998">
    <property type="component" value="Unassembled WGS sequence"/>
</dbReference>
<dbReference type="EMBL" id="CP040803">
    <property type="protein sequence ID" value="QEM31571.1"/>
    <property type="molecule type" value="Genomic_DNA"/>
</dbReference>
<geneLocation type="plasmid" evidence="10">
    <name>psal813</name>
</geneLocation>
<evidence type="ECO:0000313" key="7">
    <source>
        <dbReference type="EMBL" id="RSI52584.1"/>
    </source>
</evidence>
<evidence type="ECO:0000313" key="10">
    <source>
        <dbReference type="Proteomes" id="UP000322622"/>
    </source>
</evidence>
<dbReference type="PROSITE" id="PS50943">
    <property type="entry name" value="HTH_CROC1"/>
    <property type="match status" value="1"/>
</dbReference>
<evidence type="ECO:0000256" key="1">
    <source>
        <dbReference type="ARBA" id="ARBA00023125"/>
    </source>
</evidence>
<dbReference type="GO" id="GO:0003677">
    <property type="term" value="F:DNA binding"/>
    <property type="evidence" value="ECO:0007669"/>
    <property type="project" value="UniProtKB-KW"/>
</dbReference>
<evidence type="ECO:0000313" key="5">
    <source>
        <dbReference type="EMBL" id="QEM31435.1"/>
    </source>
</evidence>
<dbReference type="RefSeq" id="WP_002887206.1">
    <property type="nucleotide sequence ID" value="NZ_CAJHJN010000010.1"/>
</dbReference>
<dbReference type="SUPFAM" id="SSF47413">
    <property type="entry name" value="lambda repressor-like DNA-binding domains"/>
    <property type="match status" value="1"/>
</dbReference>
<dbReference type="PANTHER" id="PTHR46558">
    <property type="entry name" value="TRACRIPTIONAL REGULATORY PROTEIN-RELATED-RELATED"/>
    <property type="match status" value="1"/>
</dbReference>
<evidence type="ECO:0000313" key="6">
    <source>
        <dbReference type="EMBL" id="QEM31571.1"/>
    </source>
</evidence>
<dbReference type="PANTHER" id="PTHR46558:SF11">
    <property type="entry name" value="HTH-TYPE TRANSCRIPTIONAL REGULATOR XRE"/>
    <property type="match status" value="1"/>
</dbReference>
<dbReference type="Gene3D" id="1.10.260.40">
    <property type="entry name" value="lambda repressor-like DNA-binding domains"/>
    <property type="match status" value="1"/>
</dbReference>
<dbReference type="EMBL" id="KT032116">
    <property type="protein sequence ID" value="ALO23667.1"/>
    <property type="molecule type" value="Genomic_DNA"/>
</dbReference>
<evidence type="ECO:0000313" key="3">
    <source>
        <dbReference type="EMBL" id="ALO23667.1"/>
    </source>
</evidence>
<gene>
    <name evidence="7" type="ORF">D8867_10655</name>
    <name evidence="4" type="ORF">DL07_01725</name>
    <name evidence="5" type="ORF">FHI56_00055</name>
    <name evidence="6" type="ORF">FHI56_00885</name>
</gene>
<dbReference type="CDD" id="cd00093">
    <property type="entry name" value="HTH_XRE"/>
    <property type="match status" value="1"/>
</dbReference>
<geneLocation type="plasmid" evidence="5">
    <name>pSAL813</name>
</geneLocation>
<evidence type="ECO:0000313" key="4">
    <source>
        <dbReference type="EMBL" id="KEO45419.1"/>
    </source>
</evidence>
<dbReference type="SMART" id="SM00530">
    <property type="entry name" value="HTH_XRE"/>
    <property type="match status" value="1"/>
</dbReference>
<keyword evidence="1" id="KW-0238">DNA-binding</keyword>
<protein>
    <submittedName>
        <fullName evidence="7">Helix-turn-helix protein</fullName>
    </submittedName>
    <submittedName>
        <fullName evidence="5">Helix-turn-helix transcriptional regulator</fullName>
    </submittedName>
</protein>